<reference evidence="2" key="1">
    <citation type="journal article" date="2016" name="Genome Biol. Evol.">
        <title>Comparative 'omics' of the Fusarium fujikuroi species complex highlights differences in genetic potential and metabolite synthesis.</title>
        <authorList>
            <person name="Niehaus E.-M."/>
            <person name="Muensterkoetter M."/>
            <person name="Proctor R.H."/>
            <person name="Brown D.W."/>
            <person name="Sharon A."/>
            <person name="Idan Y."/>
            <person name="Oren-Young L."/>
            <person name="Sieber C.M."/>
            <person name="Novak O."/>
            <person name="Pencik A."/>
            <person name="Tarkowska D."/>
            <person name="Hromadova K."/>
            <person name="Freeman S."/>
            <person name="Maymon M."/>
            <person name="Elazar M."/>
            <person name="Youssef S.A."/>
            <person name="El-Shabrawy E.S.M."/>
            <person name="Shalaby A.B.A."/>
            <person name="Houterman P."/>
            <person name="Brock N.L."/>
            <person name="Burkhardt I."/>
            <person name="Tsavkelova E.A."/>
            <person name="Dickschat J.S."/>
            <person name="Galuszka P."/>
            <person name="Gueldener U."/>
            <person name="Tudzynski B."/>
        </authorList>
    </citation>
    <scope>NUCLEOTIDE SEQUENCE [LARGE SCALE GENOMIC DNA]</scope>
    <source>
        <strain evidence="2">MRC7560</strain>
    </source>
</reference>
<dbReference type="GeneID" id="65094932"/>
<proteinExistence type="predicted"/>
<name>A0A1L7TJN2_FUSMA</name>
<evidence type="ECO:0000313" key="1">
    <source>
        <dbReference type="EMBL" id="CVK95855.1"/>
    </source>
</evidence>
<sequence length="284" mass="32083">MSSIVPYVNIYEGFYHEAFALYQANKLWTPELYADGEIFGELALMPLDALPPATSVTNNSSSQNITPPSDATTAVEDAAAATANDYGPTYIFSEYAYRIEHGFNRGIKLQVPMPQTGLTLLRDHKTRSTATKLIVLVEVQTYTKWSYGWNVTFSARNPFREFNRGGEFESDNGRRAEVCVHAFCAAIDSIVDFINDNRYPKPQISNFYVRVPQFADSRYALRRLLPEVEQGGTCLDGLPSWVQQMHVALSHTVVQLRKLRAQGVNVRVWQSSKRQSKSVPYPRQ</sequence>
<comment type="caution">
    <text evidence="1">The sequence shown here is derived from an EMBL/GenBank/DDBJ whole genome shotgun (WGS) entry which is preliminary data.</text>
</comment>
<dbReference type="EMBL" id="FCQH01000007">
    <property type="protein sequence ID" value="CVK95855.1"/>
    <property type="molecule type" value="Genomic_DNA"/>
</dbReference>
<dbReference type="RefSeq" id="XP_041683668.1">
    <property type="nucleotide sequence ID" value="XM_041833290.1"/>
</dbReference>
<protein>
    <submittedName>
        <fullName evidence="1">Uncharacterized protein</fullName>
    </submittedName>
</protein>
<organism evidence="1 2">
    <name type="scientific">Fusarium mangiferae</name>
    <name type="common">Mango malformation disease fungus</name>
    <dbReference type="NCBI Taxonomy" id="192010"/>
    <lineage>
        <taxon>Eukaryota</taxon>
        <taxon>Fungi</taxon>
        <taxon>Dikarya</taxon>
        <taxon>Ascomycota</taxon>
        <taxon>Pezizomycotina</taxon>
        <taxon>Sordariomycetes</taxon>
        <taxon>Hypocreomycetidae</taxon>
        <taxon>Hypocreales</taxon>
        <taxon>Nectriaceae</taxon>
        <taxon>Fusarium</taxon>
        <taxon>Fusarium fujikuroi species complex</taxon>
    </lineage>
</organism>
<keyword evidence="2" id="KW-1185">Reference proteome</keyword>
<dbReference type="AlphaFoldDB" id="A0A1L7TJN2"/>
<dbReference type="Proteomes" id="UP000184255">
    <property type="component" value="Unassembled WGS sequence"/>
</dbReference>
<gene>
    <name evidence="1" type="ORF">FMAN_16140</name>
</gene>
<dbReference type="VEuPathDB" id="FungiDB:FMAN_16140"/>
<evidence type="ECO:0000313" key="2">
    <source>
        <dbReference type="Proteomes" id="UP000184255"/>
    </source>
</evidence>
<accession>A0A1L7TJN2</accession>